<dbReference type="PIRSF" id="PIRSF004505">
    <property type="entry name" value="MT_bac"/>
    <property type="match status" value="1"/>
</dbReference>
<sequence length="155" mass="17082">MRLNMVAVGQRPPAWIRTGVEEFAQRMPRHLPLTVKAVNAGDARRSGDVERARGQEADALLASAGKARVIALDERGRSWRTPDLAEYLDAATHDGRDLAFIIGGADGLHDRCLAAAERSWSLSALTLPHMLVRVIVAEQLYRAWTLLAGHPYHRA</sequence>
<keyword evidence="5" id="KW-0963">Cytoplasm</keyword>
<comment type="subcellular location">
    <subcellularLocation>
        <location evidence="5">Cytoplasm</location>
    </subcellularLocation>
</comment>
<proteinExistence type="inferred from homology"/>
<feature type="binding site" evidence="5">
    <location>
        <position position="103"/>
    </location>
    <ligand>
        <name>S-adenosyl-L-methionine</name>
        <dbReference type="ChEBI" id="CHEBI:59789"/>
    </ligand>
</feature>
<dbReference type="PANTHER" id="PTHR33603:SF1">
    <property type="entry name" value="RIBOSOMAL RNA LARGE SUBUNIT METHYLTRANSFERASE H"/>
    <property type="match status" value="1"/>
</dbReference>
<keyword evidence="5" id="KW-0698">rRNA processing</keyword>
<comment type="subunit">
    <text evidence="5">Homodimer.</text>
</comment>
<dbReference type="Proteomes" id="UP000292298">
    <property type="component" value="Unassembled WGS sequence"/>
</dbReference>
<evidence type="ECO:0000256" key="5">
    <source>
        <dbReference type="HAMAP-Rule" id="MF_00658"/>
    </source>
</evidence>
<dbReference type="GO" id="GO:0070038">
    <property type="term" value="F:rRNA (pseudouridine-N3-)-methyltransferase activity"/>
    <property type="evidence" value="ECO:0007669"/>
    <property type="project" value="UniProtKB-UniRule"/>
</dbReference>
<evidence type="ECO:0000313" key="7">
    <source>
        <dbReference type="Proteomes" id="UP000292298"/>
    </source>
</evidence>
<accession>A0A4V2GIV2</accession>
<reference evidence="6 7" key="1">
    <citation type="submission" date="2019-02" db="EMBL/GenBank/DDBJ databases">
        <title>Genomic Encyclopedia of Type Strains, Phase IV (KMG-IV): sequencing the most valuable type-strain genomes for metagenomic binning, comparative biology and taxonomic classification.</title>
        <authorList>
            <person name="Goeker M."/>
        </authorList>
    </citation>
    <scope>NUCLEOTIDE SEQUENCE [LARGE SCALE GENOMIC DNA]</scope>
    <source>
        <strain evidence="6 7">DSM 21056</strain>
    </source>
</reference>
<evidence type="ECO:0000256" key="1">
    <source>
        <dbReference type="ARBA" id="ARBA00022603"/>
    </source>
</evidence>
<evidence type="ECO:0000256" key="3">
    <source>
        <dbReference type="ARBA" id="ARBA00022691"/>
    </source>
</evidence>
<dbReference type="CDD" id="cd18081">
    <property type="entry name" value="RlmH-like"/>
    <property type="match status" value="1"/>
</dbReference>
<dbReference type="EC" id="2.1.1.177" evidence="5"/>
<dbReference type="InterPro" id="IPR029028">
    <property type="entry name" value="Alpha/beta_knot_MTases"/>
</dbReference>
<organism evidence="6 7">
    <name type="scientific">Spiribacter vilamensis</name>
    <dbReference type="NCBI Taxonomy" id="531306"/>
    <lineage>
        <taxon>Bacteria</taxon>
        <taxon>Pseudomonadati</taxon>
        <taxon>Pseudomonadota</taxon>
        <taxon>Gammaproteobacteria</taxon>
        <taxon>Chromatiales</taxon>
        <taxon>Ectothiorhodospiraceae</taxon>
        <taxon>Spiribacter</taxon>
    </lineage>
</organism>
<dbReference type="RefSeq" id="WP_130502189.1">
    <property type="nucleotide sequence ID" value="NZ_SHLI01000001.1"/>
</dbReference>
<protein>
    <recommendedName>
        <fullName evidence="5">Ribosomal RNA large subunit methyltransferase H</fullName>
        <ecNumber evidence="5">2.1.1.177</ecNumber>
    </recommendedName>
    <alternativeName>
        <fullName evidence="5">23S rRNA (pseudouridine1915-N3)-methyltransferase</fullName>
    </alternativeName>
    <alternativeName>
        <fullName evidence="5">23S rRNA m3Psi1915 methyltransferase</fullName>
    </alternativeName>
    <alternativeName>
        <fullName evidence="5">rRNA (pseudouridine-N3-)-methyltransferase RlmH</fullName>
    </alternativeName>
</protein>
<feature type="binding site" evidence="5">
    <location>
        <begin position="122"/>
        <end position="127"/>
    </location>
    <ligand>
        <name>S-adenosyl-L-methionine</name>
        <dbReference type="ChEBI" id="CHEBI:59789"/>
    </ligand>
</feature>
<feature type="binding site" evidence="5">
    <location>
        <position position="72"/>
    </location>
    <ligand>
        <name>S-adenosyl-L-methionine</name>
        <dbReference type="ChEBI" id="CHEBI:59789"/>
    </ligand>
</feature>
<dbReference type="AlphaFoldDB" id="A0A4V2GIV2"/>
<comment type="catalytic activity">
    <reaction evidence="5">
        <text>pseudouridine(1915) in 23S rRNA + S-adenosyl-L-methionine = N(3)-methylpseudouridine(1915) in 23S rRNA + S-adenosyl-L-homocysteine + H(+)</text>
        <dbReference type="Rhea" id="RHEA:42752"/>
        <dbReference type="Rhea" id="RHEA-COMP:10221"/>
        <dbReference type="Rhea" id="RHEA-COMP:10222"/>
        <dbReference type="ChEBI" id="CHEBI:15378"/>
        <dbReference type="ChEBI" id="CHEBI:57856"/>
        <dbReference type="ChEBI" id="CHEBI:59789"/>
        <dbReference type="ChEBI" id="CHEBI:65314"/>
        <dbReference type="ChEBI" id="CHEBI:74486"/>
        <dbReference type="EC" id="2.1.1.177"/>
    </reaction>
</comment>
<keyword evidence="2 5" id="KW-0808">Transferase</keyword>
<keyword evidence="7" id="KW-1185">Reference proteome</keyword>
<dbReference type="NCBIfam" id="TIGR00246">
    <property type="entry name" value="tRNA_RlmH_YbeA"/>
    <property type="match status" value="1"/>
</dbReference>
<dbReference type="Pfam" id="PF02590">
    <property type="entry name" value="SPOUT_MTase"/>
    <property type="match status" value="1"/>
</dbReference>
<dbReference type="HAMAP" id="MF_00658">
    <property type="entry name" value="23SrRNA_methyltr_H"/>
    <property type="match status" value="1"/>
</dbReference>
<name>A0A4V2GIV2_9GAMM</name>
<dbReference type="NCBIfam" id="NF000986">
    <property type="entry name" value="PRK00103.1-4"/>
    <property type="match status" value="1"/>
</dbReference>
<dbReference type="SUPFAM" id="SSF75217">
    <property type="entry name" value="alpha/beta knot"/>
    <property type="match status" value="1"/>
</dbReference>
<dbReference type="PANTHER" id="PTHR33603">
    <property type="entry name" value="METHYLTRANSFERASE"/>
    <property type="match status" value="1"/>
</dbReference>
<dbReference type="InterPro" id="IPR003742">
    <property type="entry name" value="RlmH-like"/>
</dbReference>
<comment type="similarity">
    <text evidence="4 5">Belongs to the RNA methyltransferase RlmH family.</text>
</comment>
<keyword evidence="1 5" id="KW-0489">Methyltransferase</keyword>
<comment type="caution">
    <text evidence="6">The sequence shown here is derived from an EMBL/GenBank/DDBJ whole genome shotgun (WGS) entry which is preliminary data.</text>
</comment>
<dbReference type="Gene3D" id="3.40.1280.10">
    <property type="match status" value="1"/>
</dbReference>
<gene>
    <name evidence="5" type="primary">rlmH</name>
    <name evidence="6" type="ORF">EV698_0055</name>
</gene>
<dbReference type="OrthoDB" id="9806643at2"/>
<keyword evidence="3 5" id="KW-0949">S-adenosyl-L-methionine</keyword>
<evidence type="ECO:0000313" key="6">
    <source>
        <dbReference type="EMBL" id="RZU97825.1"/>
    </source>
</evidence>
<dbReference type="InterPro" id="IPR029026">
    <property type="entry name" value="tRNA_m1G_MTases_N"/>
</dbReference>
<dbReference type="GO" id="GO:0005737">
    <property type="term" value="C:cytoplasm"/>
    <property type="evidence" value="ECO:0007669"/>
    <property type="project" value="UniProtKB-SubCell"/>
</dbReference>
<evidence type="ECO:0000256" key="4">
    <source>
        <dbReference type="ARBA" id="ARBA00038303"/>
    </source>
</evidence>
<evidence type="ECO:0000256" key="2">
    <source>
        <dbReference type="ARBA" id="ARBA00022679"/>
    </source>
</evidence>
<comment type="function">
    <text evidence="5">Specifically methylates the pseudouridine at position 1915 (m3Psi1915) in 23S rRNA.</text>
</comment>
<dbReference type="EMBL" id="SHLI01000001">
    <property type="protein sequence ID" value="RZU97825.1"/>
    <property type="molecule type" value="Genomic_DNA"/>
</dbReference>